<dbReference type="InterPro" id="IPR013785">
    <property type="entry name" value="Aldolase_TIM"/>
</dbReference>
<dbReference type="CDD" id="cd14791">
    <property type="entry name" value="GH36"/>
    <property type="match status" value="1"/>
</dbReference>
<reference evidence="3 4" key="1">
    <citation type="submission" date="2023-12" db="EMBL/GenBank/DDBJ databases">
        <title>Sinomonas terricola sp. nov, isolated from litchi orchard soil in Guangdong, PR China.</title>
        <authorList>
            <person name="Jiaxin W."/>
            <person name="Yang Z."/>
            <person name="Honghui Z."/>
        </authorList>
    </citation>
    <scope>NUCLEOTIDE SEQUENCE [LARGE SCALE GENOMIC DNA]</scope>
    <source>
        <strain evidence="3 4">JGH33</strain>
    </source>
</reference>
<dbReference type="Gene3D" id="2.70.98.60">
    <property type="entry name" value="alpha-galactosidase from lactobacil brevis"/>
    <property type="match status" value="1"/>
</dbReference>
<dbReference type="InterPro" id="IPR017853">
    <property type="entry name" value="GH"/>
</dbReference>
<gene>
    <name evidence="3" type="ORF">SPF06_10935</name>
</gene>
<proteinExistence type="predicted"/>
<evidence type="ECO:0000256" key="2">
    <source>
        <dbReference type="ARBA" id="ARBA00023295"/>
    </source>
</evidence>
<evidence type="ECO:0000313" key="3">
    <source>
        <dbReference type="EMBL" id="MEA5455237.1"/>
    </source>
</evidence>
<dbReference type="Pfam" id="PF02065">
    <property type="entry name" value="Melibiase"/>
    <property type="match status" value="1"/>
</dbReference>
<evidence type="ECO:0000313" key="4">
    <source>
        <dbReference type="Proteomes" id="UP001304769"/>
    </source>
</evidence>
<name>A0ABU5T6D7_9MICC</name>
<dbReference type="EMBL" id="JAYGGQ010000007">
    <property type="protein sequence ID" value="MEA5455237.1"/>
    <property type="molecule type" value="Genomic_DNA"/>
</dbReference>
<accession>A0ABU5T6D7</accession>
<dbReference type="InterPro" id="IPR038417">
    <property type="entry name" value="Alpga-gal_N_sf"/>
</dbReference>
<dbReference type="SUPFAM" id="SSF51445">
    <property type="entry name" value="(Trans)glycosidases"/>
    <property type="match status" value="1"/>
</dbReference>
<sequence>MTVFDERVALADDAGDVSTANRGGDEAGQPAPLLAEVHWSAEQPLSLVSLDGVGLLGRHGVPLVEVFTAREQRARTSQAYVRSAVGARLRVKSIAAADDPGVRRLIVDQHDEISGLSVKTTLSRPVGINAMRVETLLCNTSDQPLTVTAIATSFGIARTERLDGILLGTAASEWLGENRWRERPLAGVLPYLDLALHDQDARGHHSITSHGGWSSGEHLPAGYLLDGRSGEAVAWQVETSAGWHMDFSGTREGAVLSLLGPADLEHHFAHRLAPGATFEAVPVAIAVSEYGRDDALGQLTAYRRWLRDEDPRGDDLPVIYNDFMNTLMGQPTTEALLPLIREAAAAGAEVFCIDAGWFADPEIGDWWDTIGEWTEAPGRFTGGLRAVIDEIHRLGMRSGIWLEPEIVGARSPLAGELPEEGFFQRFGQRVREHDRYHLDLRHPAVRSHLDRVIDRLVADLGVSYFKFDYNINPGAGTEWRAAGAGDGLLAHTRALRDWLAGIGERHPQVLIENCSSGAMRADYSLLSVTHLQSTSDQQDFRLYPPIAASAPAHVVPEQCGNWAYPAADMTPEETAFTLVTGLSGRLYLSGFLDELSPAQRALVHEAVAVHRRDRHLLRSAIPFWPLGLPAWNDPVVCLGLRHTDATTLYIWDRGADPAELLIPGVRGTVSISYPSHAPAWSMDSRPDGLAVRTLPGLTARVITVAGEI</sequence>
<dbReference type="PANTHER" id="PTHR43053:SF3">
    <property type="entry name" value="ALPHA-GALACTOSIDASE C-RELATED"/>
    <property type="match status" value="1"/>
</dbReference>
<comment type="caution">
    <text evidence="3">The sequence shown here is derived from an EMBL/GenBank/DDBJ whole genome shotgun (WGS) entry which is preliminary data.</text>
</comment>
<dbReference type="RefSeq" id="WP_323279092.1">
    <property type="nucleotide sequence ID" value="NZ_JAYGGQ010000007.1"/>
</dbReference>
<dbReference type="InterPro" id="IPR050985">
    <property type="entry name" value="Alpha-glycosidase_related"/>
</dbReference>
<keyword evidence="4" id="KW-1185">Reference proteome</keyword>
<dbReference type="PRINTS" id="PR00743">
    <property type="entry name" value="GLHYDRLASE36"/>
</dbReference>
<dbReference type="GO" id="GO:0016787">
    <property type="term" value="F:hydrolase activity"/>
    <property type="evidence" value="ECO:0007669"/>
    <property type="project" value="UniProtKB-KW"/>
</dbReference>
<protein>
    <submittedName>
        <fullName evidence="3">Glycoside hydrolase family 36 protein</fullName>
    </submittedName>
</protein>
<dbReference type="Gene3D" id="3.20.20.70">
    <property type="entry name" value="Aldolase class I"/>
    <property type="match status" value="1"/>
</dbReference>
<keyword evidence="1 3" id="KW-0378">Hydrolase</keyword>
<evidence type="ECO:0000256" key="1">
    <source>
        <dbReference type="ARBA" id="ARBA00022801"/>
    </source>
</evidence>
<keyword evidence="2" id="KW-0326">Glycosidase</keyword>
<dbReference type="PANTHER" id="PTHR43053">
    <property type="entry name" value="GLYCOSIDASE FAMILY 31"/>
    <property type="match status" value="1"/>
</dbReference>
<dbReference type="Proteomes" id="UP001304769">
    <property type="component" value="Unassembled WGS sequence"/>
</dbReference>
<organism evidence="3 4">
    <name type="scientific">Sinomonas terricola</name>
    <dbReference type="NCBI Taxonomy" id="3110330"/>
    <lineage>
        <taxon>Bacteria</taxon>
        <taxon>Bacillati</taxon>
        <taxon>Actinomycetota</taxon>
        <taxon>Actinomycetes</taxon>
        <taxon>Micrococcales</taxon>
        <taxon>Micrococcaceae</taxon>
        <taxon>Sinomonas</taxon>
    </lineage>
</organism>
<dbReference type="InterPro" id="IPR002252">
    <property type="entry name" value="Glyco_hydro_36"/>
</dbReference>